<reference evidence="1" key="1">
    <citation type="submission" date="2021-05" db="EMBL/GenBank/DDBJ databases">
        <authorList>
            <person name="Pan Q."/>
            <person name="Jouanno E."/>
            <person name="Zahm M."/>
            <person name="Klopp C."/>
            <person name="Cabau C."/>
            <person name="Louis A."/>
            <person name="Berthelot C."/>
            <person name="Parey E."/>
            <person name="Roest Crollius H."/>
            <person name="Montfort J."/>
            <person name="Robinson-Rechavi M."/>
            <person name="Bouchez O."/>
            <person name="Lampietro C."/>
            <person name="Lopez Roques C."/>
            <person name="Donnadieu C."/>
            <person name="Postlethwait J."/>
            <person name="Bobe J."/>
            <person name="Dillon D."/>
            <person name="Chandos A."/>
            <person name="von Hippel F."/>
            <person name="Guiguen Y."/>
        </authorList>
    </citation>
    <scope>NUCLEOTIDE SEQUENCE</scope>
    <source>
        <strain evidence="1">YG-Jan2019</strain>
    </source>
</reference>
<evidence type="ECO:0000313" key="2">
    <source>
        <dbReference type="Proteomes" id="UP001157502"/>
    </source>
</evidence>
<dbReference type="Proteomes" id="UP001157502">
    <property type="component" value="Chromosome 32"/>
</dbReference>
<protein>
    <submittedName>
        <fullName evidence="1">Uncharacterized protein</fullName>
    </submittedName>
</protein>
<comment type="caution">
    <text evidence="1">The sequence shown here is derived from an EMBL/GenBank/DDBJ whole genome shotgun (WGS) entry which is preliminary data.</text>
</comment>
<proteinExistence type="predicted"/>
<organism evidence="1 2">
    <name type="scientific">Dallia pectoralis</name>
    <name type="common">Alaska blackfish</name>
    <dbReference type="NCBI Taxonomy" id="75939"/>
    <lineage>
        <taxon>Eukaryota</taxon>
        <taxon>Metazoa</taxon>
        <taxon>Chordata</taxon>
        <taxon>Craniata</taxon>
        <taxon>Vertebrata</taxon>
        <taxon>Euteleostomi</taxon>
        <taxon>Actinopterygii</taxon>
        <taxon>Neopterygii</taxon>
        <taxon>Teleostei</taxon>
        <taxon>Protacanthopterygii</taxon>
        <taxon>Esociformes</taxon>
        <taxon>Umbridae</taxon>
        <taxon>Dallia</taxon>
    </lineage>
</organism>
<dbReference type="EMBL" id="CM055759">
    <property type="protein sequence ID" value="KAJ7987901.1"/>
    <property type="molecule type" value="Genomic_DNA"/>
</dbReference>
<evidence type="ECO:0000313" key="1">
    <source>
        <dbReference type="EMBL" id="KAJ7987901.1"/>
    </source>
</evidence>
<name>A0ACC2F981_DALPE</name>
<gene>
    <name evidence="1" type="ORF">DPEC_G00331400</name>
</gene>
<keyword evidence="2" id="KW-1185">Reference proteome</keyword>
<sequence length="150" mass="16757">MSHDRSHAIVSLSSSIDALRATVEAQGGRLKDVESALSEYSDRLVRLEDTVSHLVKDNSRLRYQLDDLEFRSRRNNVRILNVPEKMELDDALTFVSSLLLESPPQSPRDHFFPGVPCPDGRKPSEKASYTGTSTTGIPFRELPQSGKGLF</sequence>
<accession>A0ACC2F981</accession>